<comment type="caution">
    <text evidence="2">The sequence shown here is derived from an EMBL/GenBank/DDBJ whole genome shotgun (WGS) entry which is preliminary data.</text>
</comment>
<dbReference type="STRING" id="658196.A0A397SIB5"/>
<dbReference type="SUPFAM" id="SSF52047">
    <property type="entry name" value="RNI-like"/>
    <property type="match status" value="1"/>
</dbReference>
<feature type="transmembrane region" description="Helical" evidence="1">
    <location>
        <begin position="511"/>
        <end position="531"/>
    </location>
</feature>
<dbReference type="Proteomes" id="UP000265703">
    <property type="component" value="Unassembled WGS sequence"/>
</dbReference>
<evidence type="ECO:0008006" key="4">
    <source>
        <dbReference type="Google" id="ProtNLM"/>
    </source>
</evidence>
<accession>A0A397SIB5</accession>
<keyword evidence="3" id="KW-1185">Reference proteome</keyword>
<evidence type="ECO:0000313" key="3">
    <source>
        <dbReference type="Proteomes" id="UP000265703"/>
    </source>
</evidence>
<keyword evidence="1" id="KW-0812">Transmembrane</keyword>
<sequence length="613" mass="71997">MGTNLNKEMSYSFRRINKTKAAQSVLQTGELLHLIFSEFDHQDDLFSCLLINSLWAMTIVRVLWKDPVWKFYESYKKWFRTLKSSNTMFDYAKMVQRLKFCPHPRCGKDKYNVIELKYIANHCTNVKHIEFYCLHGTFEPVHVAMFLKILPGLISFKTEATWQRALDSTLMPIAEGYCPKLTSLEIPGNGDTDKCAWIIQRIGENCPRINRLKTRWEIKGLKMAQIIVKSFPNVEELTCRSVNYDGLRILLSGCRKLKYFDFTFAMELNDEMAVSIAHIFPQLETFNLRIFGKNNFPQFMSSWSQNQTKLRELHLSFGEGLSDESFIPITQNCTSLETITLWWCSGFTDAAFEALARNRNVGLKKLQFYHVKDLKDAGLIAIADNCPWLQELHLVHCESLTQNSLVKIARDCKNLVTVKAEFCSRRYNWQMTAAFLFTLANRNRGTLEVLKFHDRNTCIADTESYDKYRFDSYLFERLAKRCPKLKILELHTYHQETNPTVSYLIIHNGMIQYYLLLTFFLLYFYIIKLLFRALLKFKNLESLTIYPGEDARRQHLEKLQTHRRLKDVVFYFGNIEDMKIYYQEFSRKNRGCIAAQFWPGNFITMGSHQVQSM</sequence>
<keyword evidence="1" id="KW-0472">Membrane</keyword>
<proteinExistence type="predicted"/>
<gene>
    <name evidence="2" type="ORF">C1645_781189</name>
</gene>
<name>A0A397SIB5_9GLOM</name>
<dbReference type="Gene3D" id="3.80.10.10">
    <property type="entry name" value="Ribonuclease Inhibitor"/>
    <property type="match status" value="2"/>
</dbReference>
<dbReference type="InterPro" id="IPR006553">
    <property type="entry name" value="Leu-rich_rpt_Cys-con_subtyp"/>
</dbReference>
<dbReference type="InterPro" id="IPR032675">
    <property type="entry name" value="LRR_dom_sf"/>
</dbReference>
<evidence type="ECO:0000313" key="2">
    <source>
        <dbReference type="EMBL" id="RIA85778.1"/>
    </source>
</evidence>
<dbReference type="AlphaFoldDB" id="A0A397SIB5"/>
<dbReference type="SMART" id="SM00367">
    <property type="entry name" value="LRR_CC"/>
    <property type="match status" value="4"/>
</dbReference>
<dbReference type="PANTHER" id="PTHR13318">
    <property type="entry name" value="PARTNER OF PAIRED, ISOFORM B-RELATED"/>
    <property type="match status" value="1"/>
</dbReference>
<keyword evidence="1" id="KW-1133">Transmembrane helix</keyword>
<reference evidence="2 3" key="1">
    <citation type="submission" date="2018-06" db="EMBL/GenBank/DDBJ databases">
        <title>Comparative genomics reveals the genomic features of Rhizophagus irregularis, R. cerebriforme, R. diaphanum and Gigaspora rosea, and their symbiotic lifestyle signature.</title>
        <authorList>
            <person name="Morin E."/>
            <person name="San Clemente H."/>
            <person name="Chen E.C.H."/>
            <person name="De La Providencia I."/>
            <person name="Hainaut M."/>
            <person name="Kuo A."/>
            <person name="Kohler A."/>
            <person name="Murat C."/>
            <person name="Tang N."/>
            <person name="Roy S."/>
            <person name="Loubradou J."/>
            <person name="Henrissat B."/>
            <person name="Grigoriev I.V."/>
            <person name="Corradi N."/>
            <person name="Roux C."/>
            <person name="Martin F.M."/>
        </authorList>
    </citation>
    <scope>NUCLEOTIDE SEQUENCE [LARGE SCALE GENOMIC DNA]</scope>
    <source>
        <strain evidence="2 3">DAOM 227022</strain>
    </source>
</reference>
<dbReference type="OrthoDB" id="10257471at2759"/>
<dbReference type="GO" id="GO:0031146">
    <property type="term" value="P:SCF-dependent proteasomal ubiquitin-dependent protein catabolic process"/>
    <property type="evidence" value="ECO:0007669"/>
    <property type="project" value="TreeGrafter"/>
</dbReference>
<evidence type="ECO:0000256" key="1">
    <source>
        <dbReference type="SAM" id="Phobius"/>
    </source>
</evidence>
<dbReference type="GO" id="GO:0019005">
    <property type="term" value="C:SCF ubiquitin ligase complex"/>
    <property type="evidence" value="ECO:0007669"/>
    <property type="project" value="TreeGrafter"/>
</dbReference>
<protein>
    <recommendedName>
        <fullName evidence="4">F-box domain-containing protein</fullName>
    </recommendedName>
</protein>
<organism evidence="2 3">
    <name type="scientific">Glomus cerebriforme</name>
    <dbReference type="NCBI Taxonomy" id="658196"/>
    <lineage>
        <taxon>Eukaryota</taxon>
        <taxon>Fungi</taxon>
        <taxon>Fungi incertae sedis</taxon>
        <taxon>Mucoromycota</taxon>
        <taxon>Glomeromycotina</taxon>
        <taxon>Glomeromycetes</taxon>
        <taxon>Glomerales</taxon>
        <taxon>Glomeraceae</taxon>
        <taxon>Glomus</taxon>
    </lineage>
</organism>
<dbReference type="EMBL" id="QKYT01000405">
    <property type="protein sequence ID" value="RIA85778.1"/>
    <property type="molecule type" value="Genomic_DNA"/>
</dbReference>